<evidence type="ECO:0000313" key="2">
    <source>
        <dbReference type="Proteomes" id="UP001148299"/>
    </source>
</evidence>
<protein>
    <submittedName>
        <fullName evidence="1">Uncharacterized protein</fullName>
    </submittedName>
</protein>
<comment type="caution">
    <text evidence="1">The sequence shown here is derived from an EMBL/GenBank/DDBJ whole genome shotgun (WGS) entry which is preliminary data.</text>
</comment>
<name>A0A9W9UJ14_PENBR</name>
<accession>A0A9W9UJ14</accession>
<gene>
    <name evidence="1" type="ORF">N7541_009495</name>
</gene>
<keyword evidence="2" id="KW-1185">Reference proteome</keyword>
<sequence length="139" mass="15521">MEEQQRQEKDKRKPGNILGGTPYPPININFLPSHSVGLNTTAFTTTADSRVSNETSPLKIPGFRDLGVKEYHDNLKAAFRQACDVTLSDGFDIEHIYKGQNTGFFVGKGIMTGIARTFVENIRDRVENVKRVLPILEAL</sequence>
<dbReference type="EMBL" id="JAPZBR010000008">
    <property type="protein sequence ID" value="KAJ5340371.1"/>
    <property type="molecule type" value="Genomic_DNA"/>
</dbReference>
<reference evidence="1" key="2">
    <citation type="journal article" date="2023" name="IMA Fungus">
        <title>Comparative genomic study of the Penicillium genus elucidates a diverse pangenome and 15 lateral gene transfer events.</title>
        <authorList>
            <person name="Petersen C."/>
            <person name="Sorensen T."/>
            <person name="Nielsen M.R."/>
            <person name="Sondergaard T.E."/>
            <person name="Sorensen J.L."/>
            <person name="Fitzpatrick D.A."/>
            <person name="Frisvad J.C."/>
            <person name="Nielsen K.L."/>
        </authorList>
    </citation>
    <scope>NUCLEOTIDE SEQUENCE</scope>
    <source>
        <strain evidence="1">IBT 35675</strain>
    </source>
</reference>
<evidence type="ECO:0000313" key="1">
    <source>
        <dbReference type="EMBL" id="KAJ5340371.1"/>
    </source>
</evidence>
<dbReference type="AlphaFoldDB" id="A0A9W9UJ14"/>
<dbReference type="Proteomes" id="UP001148299">
    <property type="component" value="Unassembled WGS sequence"/>
</dbReference>
<proteinExistence type="predicted"/>
<reference evidence="1" key="1">
    <citation type="submission" date="2022-12" db="EMBL/GenBank/DDBJ databases">
        <authorList>
            <person name="Petersen C."/>
        </authorList>
    </citation>
    <scope>NUCLEOTIDE SEQUENCE</scope>
    <source>
        <strain evidence="1">IBT 35675</strain>
    </source>
</reference>
<organism evidence="1 2">
    <name type="scientific">Penicillium brevicompactum</name>
    <dbReference type="NCBI Taxonomy" id="5074"/>
    <lineage>
        <taxon>Eukaryota</taxon>
        <taxon>Fungi</taxon>
        <taxon>Dikarya</taxon>
        <taxon>Ascomycota</taxon>
        <taxon>Pezizomycotina</taxon>
        <taxon>Eurotiomycetes</taxon>
        <taxon>Eurotiomycetidae</taxon>
        <taxon>Eurotiales</taxon>
        <taxon>Aspergillaceae</taxon>
        <taxon>Penicillium</taxon>
    </lineage>
</organism>